<comment type="catalytic activity">
    <reaction evidence="7">
        <text>ATP + H2O = ADP + phosphate + H(+)</text>
        <dbReference type="Rhea" id="RHEA:13065"/>
        <dbReference type="ChEBI" id="CHEBI:15377"/>
        <dbReference type="ChEBI" id="CHEBI:15378"/>
        <dbReference type="ChEBI" id="CHEBI:30616"/>
        <dbReference type="ChEBI" id="CHEBI:43474"/>
        <dbReference type="ChEBI" id="CHEBI:456216"/>
        <dbReference type="EC" id="3.6.4.13"/>
    </reaction>
</comment>
<comment type="caution">
    <text evidence="9">The sequence shown here is derived from an EMBL/GenBank/DDBJ whole genome shotgun (WGS) entry which is preliminary data.</text>
</comment>
<evidence type="ECO:0000313" key="10">
    <source>
        <dbReference type="Proteomes" id="UP000801492"/>
    </source>
</evidence>
<dbReference type="PANTHER" id="PTHR22655">
    <property type="entry name" value="ATP-DEPENDENT RNA HELICASE TDRD12-RELATED"/>
    <property type="match status" value="1"/>
</dbReference>
<evidence type="ECO:0000256" key="1">
    <source>
        <dbReference type="ARBA" id="ARBA00012552"/>
    </source>
</evidence>
<evidence type="ECO:0000256" key="6">
    <source>
        <dbReference type="ARBA" id="ARBA00022840"/>
    </source>
</evidence>
<dbReference type="EC" id="3.6.4.13" evidence="1"/>
<evidence type="ECO:0000256" key="4">
    <source>
        <dbReference type="ARBA" id="ARBA00022801"/>
    </source>
</evidence>
<evidence type="ECO:0000256" key="2">
    <source>
        <dbReference type="ARBA" id="ARBA00022737"/>
    </source>
</evidence>
<feature type="non-terminal residue" evidence="9">
    <location>
        <position position="1"/>
    </location>
</feature>
<dbReference type="InterPro" id="IPR014001">
    <property type="entry name" value="Helicase_ATP-bd"/>
</dbReference>
<organism evidence="9 10">
    <name type="scientific">Ignelater luminosus</name>
    <name type="common">Cucubano</name>
    <name type="synonym">Pyrophorus luminosus</name>
    <dbReference type="NCBI Taxonomy" id="2038154"/>
    <lineage>
        <taxon>Eukaryota</taxon>
        <taxon>Metazoa</taxon>
        <taxon>Ecdysozoa</taxon>
        <taxon>Arthropoda</taxon>
        <taxon>Hexapoda</taxon>
        <taxon>Insecta</taxon>
        <taxon>Pterygota</taxon>
        <taxon>Neoptera</taxon>
        <taxon>Endopterygota</taxon>
        <taxon>Coleoptera</taxon>
        <taxon>Polyphaga</taxon>
        <taxon>Elateriformia</taxon>
        <taxon>Elateroidea</taxon>
        <taxon>Elateridae</taxon>
        <taxon>Agrypninae</taxon>
        <taxon>Pyrophorini</taxon>
        <taxon>Ignelater</taxon>
    </lineage>
</organism>
<keyword evidence="2" id="KW-0677">Repeat</keyword>
<dbReference type="OrthoDB" id="249932at2759"/>
<evidence type="ECO:0000256" key="7">
    <source>
        <dbReference type="ARBA" id="ARBA00047984"/>
    </source>
</evidence>
<keyword evidence="10" id="KW-1185">Reference proteome</keyword>
<evidence type="ECO:0000259" key="8">
    <source>
        <dbReference type="PROSITE" id="PS51192"/>
    </source>
</evidence>
<keyword evidence="3" id="KW-0547">Nucleotide-binding</keyword>
<reference evidence="9" key="1">
    <citation type="submission" date="2019-08" db="EMBL/GenBank/DDBJ databases">
        <title>The genome of the North American firefly Photinus pyralis.</title>
        <authorList>
            <consortium name="Photinus pyralis genome working group"/>
            <person name="Fallon T.R."/>
            <person name="Sander Lower S.E."/>
            <person name="Weng J.-K."/>
        </authorList>
    </citation>
    <scope>NUCLEOTIDE SEQUENCE</scope>
    <source>
        <strain evidence="9">TRF0915ILg1</strain>
        <tissue evidence="9">Whole body</tissue>
    </source>
</reference>
<dbReference type="Proteomes" id="UP000801492">
    <property type="component" value="Unassembled WGS sequence"/>
</dbReference>
<dbReference type="SUPFAM" id="SSF52540">
    <property type="entry name" value="P-loop containing nucleoside triphosphate hydrolases"/>
    <property type="match status" value="2"/>
</dbReference>
<keyword evidence="6" id="KW-0067">ATP-binding</keyword>
<feature type="domain" description="Helicase ATP-binding" evidence="8">
    <location>
        <begin position="37"/>
        <end position="226"/>
    </location>
</feature>
<dbReference type="Pfam" id="PF00270">
    <property type="entry name" value="DEAD"/>
    <property type="match status" value="1"/>
</dbReference>
<protein>
    <recommendedName>
        <fullName evidence="1">RNA helicase</fullName>
        <ecNumber evidence="1">3.6.4.13</ecNumber>
    </recommendedName>
</protein>
<dbReference type="InterPro" id="IPR027417">
    <property type="entry name" value="P-loop_NTPase"/>
</dbReference>
<dbReference type="GO" id="GO:0016787">
    <property type="term" value="F:hydrolase activity"/>
    <property type="evidence" value="ECO:0007669"/>
    <property type="project" value="UniProtKB-KW"/>
</dbReference>
<keyword evidence="5" id="KW-0347">Helicase</keyword>
<dbReference type="InterPro" id="IPR011545">
    <property type="entry name" value="DEAD/DEAH_box_helicase_dom"/>
</dbReference>
<feature type="non-terminal residue" evidence="9">
    <location>
        <position position="416"/>
    </location>
</feature>
<evidence type="ECO:0000313" key="9">
    <source>
        <dbReference type="EMBL" id="KAF2900961.1"/>
    </source>
</evidence>
<accession>A0A8K0GIV1</accession>
<dbReference type="GO" id="GO:0003724">
    <property type="term" value="F:RNA helicase activity"/>
    <property type="evidence" value="ECO:0007669"/>
    <property type="project" value="UniProtKB-EC"/>
</dbReference>
<dbReference type="EMBL" id="VTPC01001925">
    <property type="protein sequence ID" value="KAF2900961.1"/>
    <property type="molecule type" value="Genomic_DNA"/>
</dbReference>
<dbReference type="Gene3D" id="3.40.50.300">
    <property type="entry name" value="P-loop containing nucleotide triphosphate hydrolases"/>
    <property type="match status" value="2"/>
</dbReference>
<evidence type="ECO:0000256" key="5">
    <source>
        <dbReference type="ARBA" id="ARBA00022806"/>
    </source>
</evidence>
<dbReference type="GO" id="GO:0005524">
    <property type="term" value="F:ATP binding"/>
    <property type="evidence" value="ECO:0007669"/>
    <property type="project" value="UniProtKB-KW"/>
</dbReference>
<keyword evidence="4" id="KW-0378">Hydrolase</keyword>
<evidence type="ECO:0000256" key="3">
    <source>
        <dbReference type="ARBA" id="ARBA00022741"/>
    </source>
</evidence>
<proteinExistence type="predicted"/>
<name>A0A8K0GIV1_IGNLU</name>
<dbReference type="SMART" id="SM00487">
    <property type="entry name" value="DEXDc"/>
    <property type="match status" value="1"/>
</dbReference>
<dbReference type="PANTHER" id="PTHR22655:SF2">
    <property type="entry name" value="ATP-DEPENDENT RNA HELICASE TDRD12-RELATED"/>
    <property type="match status" value="1"/>
</dbReference>
<sequence length="416" mass="47828">YCLPSPVAYVNEAPFHKDIHRVLRLFKAAYTIPSYAWSCLMRNFPVCTVNSAKSGKTMAYLPAICSHLLDRQERYDELSGKTISPLAIIVCPRSKTAEEVYDTMKKLMEYSSNKPDCILAIPPVDKQCLNNFQKQCDALVTTPLTLLSLLRSRIITVKRVCHLILEETDILLEKFSKEIDSLLNLMQSMLEHRNCGQSVQMVISAAHWTQRLENLIKKLNITPLICIASYLEAALYGRADIKMHFLQSKHKMFTLADLLKDTAKKYKTVVICSNNNEVDEAKEYLDTAGIDTLFVYDTLEKQEIMELEMRWLNAHVGKNLVLICTDQTYNCFLNISNSVQLIHYSLPDTWTQFSNRFGCLIDNHVSPLLTNKPNNWIPCRVHIFVTETSTKQYPKLIQWLLRMNIQLPPGFTECFK</sequence>
<dbReference type="PROSITE" id="PS51192">
    <property type="entry name" value="HELICASE_ATP_BIND_1"/>
    <property type="match status" value="1"/>
</dbReference>
<dbReference type="AlphaFoldDB" id="A0A8K0GIV1"/>
<gene>
    <name evidence="9" type="ORF">ILUMI_05225</name>
</gene>
<dbReference type="GO" id="GO:0003676">
    <property type="term" value="F:nucleic acid binding"/>
    <property type="evidence" value="ECO:0007669"/>
    <property type="project" value="InterPro"/>
</dbReference>
<dbReference type="GO" id="GO:0042078">
    <property type="term" value="P:germ-line stem cell division"/>
    <property type="evidence" value="ECO:0007669"/>
    <property type="project" value="TreeGrafter"/>
</dbReference>